<name>A0A934K866_9BACT</name>
<evidence type="ECO:0000256" key="3">
    <source>
        <dbReference type="ARBA" id="ARBA00023002"/>
    </source>
</evidence>
<dbReference type="NCBIfam" id="TIGR02352">
    <property type="entry name" value="thiamin_ThiO"/>
    <property type="match status" value="1"/>
</dbReference>
<dbReference type="GO" id="GO:0005737">
    <property type="term" value="C:cytoplasm"/>
    <property type="evidence" value="ECO:0007669"/>
    <property type="project" value="TreeGrafter"/>
</dbReference>
<dbReference type="SUPFAM" id="SSF54373">
    <property type="entry name" value="FAD-linked reductases, C-terminal domain"/>
    <property type="match status" value="1"/>
</dbReference>
<feature type="domain" description="FAD dependent oxidoreductase" evidence="6">
    <location>
        <begin position="6"/>
        <end position="337"/>
    </location>
</feature>
<evidence type="ECO:0000313" key="7">
    <source>
        <dbReference type="EMBL" id="MBJ7600115.1"/>
    </source>
</evidence>
<evidence type="ECO:0000313" key="8">
    <source>
        <dbReference type="Proteomes" id="UP000612893"/>
    </source>
</evidence>
<dbReference type="GO" id="GO:0050660">
    <property type="term" value="F:flavin adenine dinucleotide binding"/>
    <property type="evidence" value="ECO:0007669"/>
    <property type="project" value="InterPro"/>
</dbReference>
<dbReference type="SUPFAM" id="SSF51905">
    <property type="entry name" value="FAD/NAD(P)-binding domain"/>
    <property type="match status" value="1"/>
</dbReference>
<comment type="catalytic activity">
    <reaction evidence="4">
        <text>glycine + O2 + H2O = glyoxylate + H2O2 + NH4(+)</text>
        <dbReference type="Rhea" id="RHEA:11532"/>
        <dbReference type="ChEBI" id="CHEBI:15377"/>
        <dbReference type="ChEBI" id="CHEBI:15379"/>
        <dbReference type="ChEBI" id="CHEBI:16240"/>
        <dbReference type="ChEBI" id="CHEBI:28938"/>
        <dbReference type="ChEBI" id="CHEBI:36655"/>
        <dbReference type="ChEBI" id="CHEBI:57305"/>
        <dbReference type="EC" id="1.4.3.19"/>
    </reaction>
</comment>
<organism evidence="7 8">
    <name type="scientific">Candidatus Nephthysia bennettiae</name>
    <dbReference type="NCBI Taxonomy" id="3127016"/>
    <lineage>
        <taxon>Bacteria</taxon>
        <taxon>Bacillati</taxon>
        <taxon>Candidatus Dormiibacterota</taxon>
        <taxon>Candidatus Dormibacteria</taxon>
        <taxon>Candidatus Dormibacterales</taxon>
        <taxon>Candidatus Dormibacteraceae</taxon>
        <taxon>Candidatus Nephthysia</taxon>
    </lineage>
</organism>
<keyword evidence="8" id="KW-1185">Reference proteome</keyword>
<dbReference type="InterPro" id="IPR012727">
    <property type="entry name" value="Gly_oxidase_ThiO"/>
</dbReference>
<comment type="caution">
    <text evidence="7">The sequence shown here is derived from an EMBL/GenBank/DDBJ whole genome shotgun (WGS) entry which is preliminary data.</text>
</comment>
<protein>
    <recommendedName>
        <fullName evidence="5">glycine oxidase</fullName>
        <ecNumber evidence="5">1.4.3.19</ecNumber>
    </recommendedName>
</protein>
<dbReference type="Proteomes" id="UP000612893">
    <property type="component" value="Unassembled WGS sequence"/>
</dbReference>
<dbReference type="EC" id="1.4.3.19" evidence="5"/>
<dbReference type="Pfam" id="PF01266">
    <property type="entry name" value="DAO"/>
    <property type="match status" value="1"/>
</dbReference>
<dbReference type="EMBL" id="JAEKNR010000188">
    <property type="protein sequence ID" value="MBJ7600115.1"/>
    <property type="molecule type" value="Genomic_DNA"/>
</dbReference>
<keyword evidence="3 7" id="KW-0560">Oxidoreductase</keyword>
<evidence type="ECO:0000256" key="2">
    <source>
        <dbReference type="ARBA" id="ARBA00022977"/>
    </source>
</evidence>
<dbReference type="PROSITE" id="PS51257">
    <property type="entry name" value="PROKAR_LIPOPROTEIN"/>
    <property type="match status" value="1"/>
</dbReference>
<dbReference type="PANTHER" id="PTHR13847:SF289">
    <property type="entry name" value="GLYCINE OXIDASE"/>
    <property type="match status" value="1"/>
</dbReference>
<sequence length="342" mass="35765">MPQKTIVVVGGGVIGCAIAERLSRERQHRVILCERDTVGAHASGAAAGLLSPGTEAGAHAAALAEGSLEAMAELVNRVERSGVDVEFRPGESISPALSADEERALRQGSWRWLDQEEARREEPGLSRNVLGAAVNPAAQVTPGRLVQALARTAVEQGAEVREGWPVGQLLSRSGQLRGVQGPDGTLAADLVVLAAGPWSPALASPAGVPIDVRPSRGQLVMLRPRRTVLRRLLTWRDCYLVPKPDGSVVAGSTEEEAGFDARPTASGIAMLLDFACRAVPELEQATPVNVWAALRPATPSGEPIVGMAPGVHNLCVATGHNRSGILLAPVTAELVARELAAV</sequence>
<evidence type="ECO:0000259" key="6">
    <source>
        <dbReference type="Pfam" id="PF01266"/>
    </source>
</evidence>
<evidence type="ECO:0000256" key="5">
    <source>
        <dbReference type="ARBA" id="ARBA00050018"/>
    </source>
</evidence>
<accession>A0A934K866</accession>
<dbReference type="Gene3D" id="3.30.9.10">
    <property type="entry name" value="D-Amino Acid Oxidase, subunit A, domain 2"/>
    <property type="match status" value="1"/>
</dbReference>
<dbReference type="GO" id="GO:0043799">
    <property type="term" value="F:glycine oxidase activity"/>
    <property type="evidence" value="ECO:0007669"/>
    <property type="project" value="UniProtKB-EC"/>
</dbReference>
<reference evidence="7" key="1">
    <citation type="submission" date="2020-10" db="EMBL/GenBank/DDBJ databases">
        <title>Ca. Dormibacterota MAGs.</title>
        <authorList>
            <person name="Montgomery K."/>
        </authorList>
    </citation>
    <scope>NUCLEOTIDE SEQUENCE [LARGE SCALE GENOMIC DNA]</scope>
    <source>
        <strain evidence="7">SC8812_S17_10</strain>
    </source>
</reference>
<dbReference type="Gene3D" id="3.50.50.60">
    <property type="entry name" value="FAD/NAD(P)-binding domain"/>
    <property type="match status" value="1"/>
</dbReference>
<dbReference type="RefSeq" id="WP_338203817.1">
    <property type="nucleotide sequence ID" value="NZ_JAEKNR010000188.1"/>
</dbReference>
<evidence type="ECO:0000256" key="1">
    <source>
        <dbReference type="ARBA" id="ARBA00004948"/>
    </source>
</evidence>
<dbReference type="AlphaFoldDB" id="A0A934K866"/>
<dbReference type="InterPro" id="IPR036188">
    <property type="entry name" value="FAD/NAD-bd_sf"/>
</dbReference>
<keyword evidence="2" id="KW-0784">Thiamine biosynthesis</keyword>
<dbReference type="PANTHER" id="PTHR13847">
    <property type="entry name" value="SARCOSINE DEHYDROGENASE-RELATED"/>
    <property type="match status" value="1"/>
</dbReference>
<gene>
    <name evidence="7" type="primary">thiO</name>
    <name evidence="7" type="ORF">JF922_18825</name>
</gene>
<comment type="pathway">
    <text evidence="1">Cofactor biosynthesis; thiamine diphosphate biosynthesis.</text>
</comment>
<proteinExistence type="predicted"/>
<dbReference type="GO" id="GO:0009228">
    <property type="term" value="P:thiamine biosynthetic process"/>
    <property type="evidence" value="ECO:0007669"/>
    <property type="project" value="UniProtKB-KW"/>
</dbReference>
<dbReference type="InterPro" id="IPR006076">
    <property type="entry name" value="FAD-dep_OxRdtase"/>
</dbReference>
<evidence type="ECO:0000256" key="4">
    <source>
        <dbReference type="ARBA" id="ARBA00049872"/>
    </source>
</evidence>